<dbReference type="Pfam" id="PF05368">
    <property type="entry name" value="NmrA"/>
    <property type="match status" value="1"/>
</dbReference>
<gene>
    <name evidence="4" type="ORF">GCM10025751_50850</name>
</gene>
<comment type="similarity">
    <text evidence="1">Belongs to the NmrA-type oxidoreductase family.</text>
</comment>
<dbReference type="PANTHER" id="PTHR42748:SF7">
    <property type="entry name" value="NMRA LIKE REDOX SENSOR 1-RELATED"/>
    <property type="match status" value="1"/>
</dbReference>
<dbReference type="PANTHER" id="PTHR42748">
    <property type="entry name" value="NITROGEN METABOLITE REPRESSION PROTEIN NMRA FAMILY MEMBER"/>
    <property type="match status" value="1"/>
</dbReference>
<dbReference type="InterPro" id="IPR036291">
    <property type="entry name" value="NAD(P)-bd_dom_sf"/>
</dbReference>
<keyword evidence="5" id="KW-1185">Reference proteome</keyword>
<dbReference type="Gene3D" id="3.40.50.720">
    <property type="entry name" value="NAD(P)-binding Rossmann-like Domain"/>
    <property type="match status" value="1"/>
</dbReference>
<keyword evidence="2" id="KW-0521">NADP</keyword>
<evidence type="ECO:0000259" key="3">
    <source>
        <dbReference type="Pfam" id="PF05368"/>
    </source>
</evidence>
<dbReference type="InterPro" id="IPR008030">
    <property type="entry name" value="NmrA-like"/>
</dbReference>
<dbReference type="Gene3D" id="3.90.25.10">
    <property type="entry name" value="UDP-galactose 4-epimerase, domain 1"/>
    <property type="match status" value="1"/>
</dbReference>
<feature type="domain" description="NmrA-like" evidence="3">
    <location>
        <begin position="4"/>
        <end position="273"/>
    </location>
</feature>
<evidence type="ECO:0000313" key="5">
    <source>
        <dbReference type="Proteomes" id="UP001501729"/>
    </source>
</evidence>
<sequence>MTDRSVLVAGATGRQGGTVVNHLLSGEYGEFDVHALTRSPESDRAQFLSDQGASVAQGDLLTKESLTPLVEGVEAVYCVTTFGEGDFEGEVKQGINMAEVAADGGVDHFLFSSVAGADRDTGIQHIESKSEIEGRIRELDLPTTIIRLRFFMQNFESQRGAILNGTLSMPMTKGASRQMLHLEDVGMFAATVFARPAEFLNEVIELGGDEHTLESAAEVFTAVTGATVTPEYVPVEVARKGLINSAGEIVGEDLVRMFEWHNTHDLNNNIESVERDYGGFPHLT</sequence>
<proteinExistence type="inferred from homology"/>
<reference evidence="4 5" key="1">
    <citation type="journal article" date="2019" name="Int. J. Syst. Evol. Microbiol.">
        <title>The Global Catalogue of Microorganisms (GCM) 10K type strain sequencing project: providing services to taxonomists for standard genome sequencing and annotation.</title>
        <authorList>
            <consortium name="The Broad Institute Genomics Platform"/>
            <consortium name="The Broad Institute Genome Sequencing Center for Infectious Disease"/>
            <person name="Wu L."/>
            <person name="Ma J."/>
        </authorList>
    </citation>
    <scope>NUCLEOTIDE SEQUENCE [LARGE SCALE GENOMIC DNA]</scope>
    <source>
        <strain evidence="4 5">JCM 17504</strain>
    </source>
</reference>
<dbReference type="AlphaFoldDB" id="A0AAV3UPU7"/>
<dbReference type="InterPro" id="IPR051164">
    <property type="entry name" value="NmrA-like_oxidored"/>
</dbReference>
<name>A0AAV3UPU7_9EURY</name>
<dbReference type="RefSeq" id="WP_227778586.1">
    <property type="nucleotide sequence ID" value="NZ_BAABKX010000024.1"/>
</dbReference>
<dbReference type="SUPFAM" id="SSF51735">
    <property type="entry name" value="NAD(P)-binding Rossmann-fold domains"/>
    <property type="match status" value="1"/>
</dbReference>
<dbReference type="EMBL" id="BAABKX010000024">
    <property type="protein sequence ID" value="GAA5062961.1"/>
    <property type="molecule type" value="Genomic_DNA"/>
</dbReference>
<protein>
    <submittedName>
        <fullName evidence="4">NmrA/HSCARG family protein</fullName>
    </submittedName>
</protein>
<evidence type="ECO:0000313" key="4">
    <source>
        <dbReference type="EMBL" id="GAA5062961.1"/>
    </source>
</evidence>
<dbReference type="GeneID" id="68617160"/>
<accession>A0AAV3UPU7</accession>
<evidence type="ECO:0000256" key="2">
    <source>
        <dbReference type="ARBA" id="ARBA00022857"/>
    </source>
</evidence>
<dbReference type="CDD" id="cd05251">
    <property type="entry name" value="NmrA_like_SDR_a"/>
    <property type="match status" value="1"/>
</dbReference>
<comment type="caution">
    <text evidence="4">The sequence shown here is derived from an EMBL/GenBank/DDBJ whole genome shotgun (WGS) entry which is preliminary data.</text>
</comment>
<organism evidence="4 5">
    <name type="scientific">Haladaptatus pallidirubidus</name>
    <dbReference type="NCBI Taxonomy" id="1008152"/>
    <lineage>
        <taxon>Archaea</taxon>
        <taxon>Methanobacteriati</taxon>
        <taxon>Methanobacteriota</taxon>
        <taxon>Stenosarchaea group</taxon>
        <taxon>Halobacteria</taxon>
        <taxon>Halobacteriales</taxon>
        <taxon>Haladaptataceae</taxon>
        <taxon>Haladaptatus</taxon>
    </lineage>
</organism>
<dbReference type="Proteomes" id="UP001501729">
    <property type="component" value="Unassembled WGS sequence"/>
</dbReference>
<evidence type="ECO:0000256" key="1">
    <source>
        <dbReference type="ARBA" id="ARBA00006328"/>
    </source>
</evidence>